<keyword evidence="10 13" id="KW-0472">Membrane</keyword>
<feature type="transmembrane region" description="Helical" evidence="13">
    <location>
        <begin position="12"/>
        <end position="30"/>
    </location>
</feature>
<organism evidence="14 15">
    <name type="scientific">Kingdonia uniflora</name>
    <dbReference type="NCBI Taxonomy" id="39325"/>
    <lineage>
        <taxon>Eukaryota</taxon>
        <taxon>Viridiplantae</taxon>
        <taxon>Streptophyta</taxon>
        <taxon>Embryophyta</taxon>
        <taxon>Tracheophyta</taxon>
        <taxon>Spermatophyta</taxon>
        <taxon>Magnoliopsida</taxon>
        <taxon>Ranunculales</taxon>
        <taxon>Circaeasteraceae</taxon>
        <taxon>Kingdonia</taxon>
    </lineage>
</organism>
<evidence type="ECO:0000313" key="15">
    <source>
        <dbReference type="Proteomes" id="UP000541444"/>
    </source>
</evidence>
<evidence type="ECO:0000256" key="3">
    <source>
        <dbReference type="ARBA" id="ARBA00022617"/>
    </source>
</evidence>
<name>A0A7J7P071_9MAGN</name>
<evidence type="ECO:0000256" key="6">
    <source>
        <dbReference type="ARBA" id="ARBA00022989"/>
    </source>
</evidence>
<evidence type="ECO:0000256" key="8">
    <source>
        <dbReference type="ARBA" id="ARBA00023004"/>
    </source>
</evidence>
<dbReference type="PRINTS" id="PR00385">
    <property type="entry name" value="P450"/>
</dbReference>
<sequence>MELHLVEICFTLAFLGFTSLLVHLYYLLIWKPRSLRSKLLKQGIKGPPPSILYGNIPDMKKIQSAMVTTIETVEQTQQHHHDCFSKIFPYFKQWIDEYGPMFTYSTGNIQLLYVPCDMVKEIGLCTSLNLGKPIYLTKDRGPLFGHGILSSSGLQWEHQRKIIAPEFYMDKVKGMINIMVKSATPLLKSWENQIEAGGGIGHVKVDEDLRSFSADIISKACFGSNYSRGKEIFLRLRALQKIMSGRGLLIGVPGLSYIPTKNNKEMWNLQKGIRSLILEVVKERQKEKSEMDLLQSILEGSKNGELGRYSADDFVVDNCKNIYFAGHETTTTSASWILMLLASHPEWQTRVRDEVIQACDGCLPNVDTIRKMKMLTMVIQEAMRLYPVAPFVPREVFADMKFGDIHVPKGVILWIPLLSIHQDPTIWGPDAHLFKPERFAQGIGNACKPPQAYIPFGIGPRVCVGQNMAMAELKIILALILSNFSFTLSPQYRHSPSFSLVIEPRYGIVLLIKKI</sequence>
<dbReference type="Proteomes" id="UP000541444">
    <property type="component" value="Unassembled WGS sequence"/>
</dbReference>
<keyword evidence="5 11" id="KW-0479">Metal-binding</keyword>
<dbReference type="PANTHER" id="PTHR24282">
    <property type="entry name" value="CYTOCHROME P450 FAMILY MEMBER"/>
    <property type="match status" value="1"/>
</dbReference>
<keyword evidence="9 12" id="KW-0503">Monooxygenase</keyword>
<evidence type="ECO:0000256" key="13">
    <source>
        <dbReference type="SAM" id="Phobius"/>
    </source>
</evidence>
<dbReference type="InterPro" id="IPR001128">
    <property type="entry name" value="Cyt_P450"/>
</dbReference>
<dbReference type="PANTHER" id="PTHR24282:SF196">
    <property type="entry name" value="CYTOCHROME P450 714C2"/>
    <property type="match status" value="1"/>
</dbReference>
<evidence type="ECO:0000313" key="14">
    <source>
        <dbReference type="EMBL" id="KAF6172632.1"/>
    </source>
</evidence>
<keyword evidence="4 13" id="KW-0812">Transmembrane</keyword>
<protein>
    <recommendedName>
        <fullName evidence="16">Cytochrome P450</fullName>
    </recommendedName>
</protein>
<keyword evidence="15" id="KW-1185">Reference proteome</keyword>
<dbReference type="InterPro" id="IPR002401">
    <property type="entry name" value="Cyt_P450_E_grp-I"/>
</dbReference>
<dbReference type="GO" id="GO:0016020">
    <property type="term" value="C:membrane"/>
    <property type="evidence" value="ECO:0007669"/>
    <property type="project" value="UniProtKB-SubCell"/>
</dbReference>
<comment type="cofactor">
    <cofactor evidence="11">
        <name>heme</name>
        <dbReference type="ChEBI" id="CHEBI:30413"/>
    </cofactor>
</comment>
<gene>
    <name evidence="14" type="ORF">GIB67_041955</name>
</gene>
<dbReference type="InterPro" id="IPR036396">
    <property type="entry name" value="Cyt_P450_sf"/>
</dbReference>
<comment type="caution">
    <text evidence="14">The sequence shown here is derived from an EMBL/GenBank/DDBJ whole genome shotgun (WGS) entry which is preliminary data.</text>
</comment>
<dbReference type="GO" id="GO:0020037">
    <property type="term" value="F:heme binding"/>
    <property type="evidence" value="ECO:0007669"/>
    <property type="project" value="InterPro"/>
</dbReference>
<dbReference type="OrthoDB" id="1470350at2759"/>
<evidence type="ECO:0000256" key="12">
    <source>
        <dbReference type="RuleBase" id="RU000461"/>
    </source>
</evidence>
<dbReference type="PROSITE" id="PS00086">
    <property type="entry name" value="CYTOCHROME_P450"/>
    <property type="match status" value="1"/>
</dbReference>
<keyword evidence="8 11" id="KW-0408">Iron</keyword>
<dbReference type="AlphaFoldDB" id="A0A7J7P071"/>
<dbReference type="Gene3D" id="1.10.630.10">
    <property type="entry name" value="Cytochrome P450"/>
    <property type="match status" value="1"/>
</dbReference>
<dbReference type="EMBL" id="JACGCM010000412">
    <property type="protein sequence ID" value="KAF6172632.1"/>
    <property type="molecule type" value="Genomic_DNA"/>
</dbReference>
<proteinExistence type="inferred from homology"/>
<evidence type="ECO:0000256" key="7">
    <source>
        <dbReference type="ARBA" id="ARBA00023002"/>
    </source>
</evidence>
<dbReference type="GO" id="GO:0044550">
    <property type="term" value="P:secondary metabolite biosynthetic process"/>
    <property type="evidence" value="ECO:0007669"/>
    <property type="project" value="UniProtKB-ARBA"/>
</dbReference>
<dbReference type="InterPro" id="IPR017972">
    <property type="entry name" value="Cyt_P450_CS"/>
</dbReference>
<dbReference type="GO" id="GO:0005506">
    <property type="term" value="F:iron ion binding"/>
    <property type="evidence" value="ECO:0007669"/>
    <property type="project" value="InterPro"/>
</dbReference>
<keyword evidence="3 11" id="KW-0349">Heme</keyword>
<evidence type="ECO:0000256" key="10">
    <source>
        <dbReference type="ARBA" id="ARBA00023136"/>
    </source>
</evidence>
<dbReference type="GO" id="GO:0016705">
    <property type="term" value="F:oxidoreductase activity, acting on paired donors, with incorporation or reduction of molecular oxygen"/>
    <property type="evidence" value="ECO:0007669"/>
    <property type="project" value="InterPro"/>
</dbReference>
<dbReference type="Pfam" id="PF00067">
    <property type="entry name" value="p450"/>
    <property type="match status" value="1"/>
</dbReference>
<evidence type="ECO:0008006" key="16">
    <source>
        <dbReference type="Google" id="ProtNLM"/>
    </source>
</evidence>
<dbReference type="InterPro" id="IPR050665">
    <property type="entry name" value="Cytochrome_P450_Monooxygen"/>
</dbReference>
<keyword evidence="6 13" id="KW-1133">Transmembrane helix</keyword>
<evidence type="ECO:0000256" key="1">
    <source>
        <dbReference type="ARBA" id="ARBA00004370"/>
    </source>
</evidence>
<feature type="binding site" description="axial binding residue" evidence="11">
    <location>
        <position position="463"/>
    </location>
    <ligand>
        <name>heme</name>
        <dbReference type="ChEBI" id="CHEBI:30413"/>
    </ligand>
    <ligandPart>
        <name>Fe</name>
        <dbReference type="ChEBI" id="CHEBI:18248"/>
    </ligandPart>
</feature>
<evidence type="ECO:0000256" key="4">
    <source>
        <dbReference type="ARBA" id="ARBA00022692"/>
    </source>
</evidence>
<evidence type="ECO:0000256" key="9">
    <source>
        <dbReference type="ARBA" id="ARBA00023033"/>
    </source>
</evidence>
<comment type="subcellular location">
    <subcellularLocation>
        <location evidence="1">Membrane</location>
    </subcellularLocation>
</comment>
<evidence type="ECO:0000256" key="2">
    <source>
        <dbReference type="ARBA" id="ARBA00010617"/>
    </source>
</evidence>
<evidence type="ECO:0000256" key="11">
    <source>
        <dbReference type="PIRSR" id="PIRSR602401-1"/>
    </source>
</evidence>
<dbReference type="PRINTS" id="PR00463">
    <property type="entry name" value="EP450I"/>
</dbReference>
<dbReference type="GO" id="GO:0004497">
    <property type="term" value="F:monooxygenase activity"/>
    <property type="evidence" value="ECO:0007669"/>
    <property type="project" value="UniProtKB-KW"/>
</dbReference>
<dbReference type="SUPFAM" id="SSF48264">
    <property type="entry name" value="Cytochrome P450"/>
    <property type="match status" value="1"/>
</dbReference>
<evidence type="ECO:0000256" key="5">
    <source>
        <dbReference type="ARBA" id="ARBA00022723"/>
    </source>
</evidence>
<comment type="similarity">
    <text evidence="2 12">Belongs to the cytochrome P450 family.</text>
</comment>
<accession>A0A7J7P071</accession>
<reference evidence="14 15" key="1">
    <citation type="journal article" date="2020" name="IScience">
        <title>Genome Sequencing of the Endangered Kingdonia uniflora (Circaeasteraceae, Ranunculales) Reveals Potential Mechanisms of Evolutionary Specialization.</title>
        <authorList>
            <person name="Sun Y."/>
            <person name="Deng T."/>
            <person name="Zhang A."/>
            <person name="Moore M.J."/>
            <person name="Landis J.B."/>
            <person name="Lin N."/>
            <person name="Zhang H."/>
            <person name="Zhang X."/>
            <person name="Huang J."/>
            <person name="Zhang X."/>
            <person name="Sun H."/>
            <person name="Wang H."/>
        </authorList>
    </citation>
    <scope>NUCLEOTIDE SEQUENCE [LARGE SCALE GENOMIC DNA]</scope>
    <source>
        <strain evidence="14">TB1705</strain>
        <tissue evidence="14">Leaf</tissue>
    </source>
</reference>
<keyword evidence="7 12" id="KW-0560">Oxidoreductase</keyword>